<accession>A0ABT6WSM4</accession>
<comment type="caution">
    <text evidence="2">The sequence shown here is derived from an EMBL/GenBank/DDBJ whole genome shotgun (WGS) entry which is preliminary data.</text>
</comment>
<feature type="compositionally biased region" description="Low complexity" evidence="1">
    <location>
        <begin position="47"/>
        <end position="63"/>
    </location>
</feature>
<gene>
    <name evidence="2" type="ORF">QLQ12_29275</name>
</gene>
<sequence length="63" mass="6198">MDSNPGDSGHDASTNAGSSTDQHVTGHPETASSPVDEEPTADTPPHGSSNAGLNAANAEDAGR</sequence>
<protein>
    <submittedName>
        <fullName evidence="2">Uncharacterized protein</fullName>
    </submittedName>
</protein>
<name>A0ABT6WSM4_9ACTN</name>
<reference evidence="2 3" key="1">
    <citation type="submission" date="2023-05" db="EMBL/GenBank/DDBJ databases">
        <title>Actinoplanes sp. NEAU-A12 genome sequencing.</title>
        <authorList>
            <person name="Wang Z.-S."/>
        </authorList>
    </citation>
    <scope>NUCLEOTIDE SEQUENCE [LARGE SCALE GENOMIC DNA]</scope>
    <source>
        <strain evidence="2 3">NEAU-A12</strain>
    </source>
</reference>
<dbReference type="EMBL" id="JASCTH010000021">
    <property type="protein sequence ID" value="MDI6102718.1"/>
    <property type="molecule type" value="Genomic_DNA"/>
</dbReference>
<dbReference type="RefSeq" id="WP_282763786.1">
    <property type="nucleotide sequence ID" value="NZ_JASCTH010000021.1"/>
</dbReference>
<organism evidence="2 3">
    <name type="scientific">Actinoplanes sandaracinus</name>
    <dbReference type="NCBI Taxonomy" id="3045177"/>
    <lineage>
        <taxon>Bacteria</taxon>
        <taxon>Bacillati</taxon>
        <taxon>Actinomycetota</taxon>
        <taxon>Actinomycetes</taxon>
        <taxon>Micromonosporales</taxon>
        <taxon>Micromonosporaceae</taxon>
        <taxon>Actinoplanes</taxon>
    </lineage>
</organism>
<keyword evidence="3" id="KW-1185">Reference proteome</keyword>
<feature type="region of interest" description="Disordered" evidence="1">
    <location>
        <begin position="1"/>
        <end position="63"/>
    </location>
</feature>
<dbReference type="Proteomes" id="UP001241758">
    <property type="component" value="Unassembled WGS sequence"/>
</dbReference>
<proteinExistence type="predicted"/>
<evidence type="ECO:0000313" key="2">
    <source>
        <dbReference type="EMBL" id="MDI6102718.1"/>
    </source>
</evidence>
<feature type="compositionally biased region" description="Polar residues" evidence="1">
    <location>
        <begin position="1"/>
        <end position="23"/>
    </location>
</feature>
<evidence type="ECO:0000313" key="3">
    <source>
        <dbReference type="Proteomes" id="UP001241758"/>
    </source>
</evidence>
<evidence type="ECO:0000256" key="1">
    <source>
        <dbReference type="SAM" id="MobiDB-lite"/>
    </source>
</evidence>